<dbReference type="CDD" id="cd22667">
    <property type="entry name" value="FHA_NBN"/>
    <property type="match status" value="1"/>
</dbReference>
<evidence type="ECO:0000313" key="10">
    <source>
        <dbReference type="Proteomes" id="UP000813463"/>
    </source>
</evidence>
<reference evidence="11 12" key="2">
    <citation type="submission" date="2025-05" db="UniProtKB">
        <authorList>
            <consortium name="RefSeq"/>
        </authorList>
    </citation>
    <scope>IDENTIFICATION</scope>
    <source>
        <tissue evidence="11 12">Leaf</tissue>
    </source>
</reference>
<dbReference type="PROSITE" id="PS50006">
    <property type="entry name" value="FHA_DOMAIN"/>
    <property type="match status" value="1"/>
</dbReference>
<evidence type="ECO:0000256" key="4">
    <source>
        <dbReference type="ARBA" id="ARBA00022763"/>
    </source>
</evidence>
<sequence>MVWGLFPVNPLSGEEKYYIYTKGTFKVGRKGCDVICNDKGVSRIHAEIIVEAMESLEPIENRSSRLTSKVRIKDSSKYGTFIVRNSGIKEKVHDCPGKETYLKDGDTVKFGTGDLTYRFSYVPLIFYLCNFTSSQGVPFTQDKISSIGARVAHKWTTECTHVIVDPFMPVNEEIIDIILSKKPLIPSTWLEIVAGTRINNEIPSYSQYVPTLTLDGESVMVADTRTRENCLKGYTFALDSANEYRFQDRVQRLLEIAGAKVLSIKNSISQDRVVLVIPADSAERFCQNSTLSKINEIKLIVAVISGYLDPSILVSSPIVVLSSCSTDETVVADSDAEAETATSDHITMTNAVVGHASDESERKTVNKHTGSLSEDALLTDLLLQNNTKTVRGKEATERKNIDKKSANQGDSNVQRFFEPKREVTIARNNDLKSSNSDILYSQNLIVRGTNIQVSTGTVADGGVVNFKRFRKTDIQSGNSFSNFVSFSKYPYTDSDYDKEVSEYVKDEKRRKQMESMAEDLFNTERGRRRGVAGSIQGLLSRS</sequence>
<evidence type="ECO:0000313" key="11">
    <source>
        <dbReference type="RefSeq" id="XP_021858975.2"/>
    </source>
</evidence>
<evidence type="ECO:0000259" key="9">
    <source>
        <dbReference type="PROSITE" id="PS50006"/>
    </source>
</evidence>
<dbReference type="InterPro" id="IPR008984">
    <property type="entry name" value="SMAD_FHA_dom_sf"/>
</dbReference>
<dbReference type="InterPro" id="IPR001357">
    <property type="entry name" value="BRCT_dom"/>
</dbReference>
<dbReference type="Pfam" id="PF00498">
    <property type="entry name" value="FHA"/>
    <property type="match status" value="1"/>
</dbReference>
<dbReference type="PANTHER" id="PTHR12162:SF0">
    <property type="entry name" value="NIBRIN"/>
    <property type="match status" value="1"/>
</dbReference>
<dbReference type="PANTHER" id="PTHR12162">
    <property type="entry name" value="NIBRIN-RELATED"/>
    <property type="match status" value="1"/>
</dbReference>
<keyword evidence="6" id="KW-0539">Nucleus</keyword>
<keyword evidence="3" id="KW-0158">Chromosome</keyword>
<evidence type="ECO:0000256" key="2">
    <source>
        <dbReference type="ARBA" id="ARBA00004286"/>
    </source>
</evidence>
<dbReference type="GO" id="GO:0007095">
    <property type="term" value="P:mitotic G2 DNA damage checkpoint signaling"/>
    <property type="evidence" value="ECO:0000318"/>
    <property type="project" value="GO_Central"/>
</dbReference>
<dbReference type="GO" id="GO:0000724">
    <property type="term" value="P:double-strand break repair via homologous recombination"/>
    <property type="evidence" value="ECO:0000318"/>
    <property type="project" value="GO_Central"/>
</dbReference>
<keyword evidence="10" id="KW-1185">Reference proteome</keyword>
<dbReference type="Pfam" id="PF00533">
    <property type="entry name" value="BRCT"/>
    <property type="match status" value="1"/>
</dbReference>
<comment type="similarity">
    <text evidence="8">Belongs to the Nibrin family.</text>
</comment>
<dbReference type="Proteomes" id="UP000813463">
    <property type="component" value="Chromosome 6"/>
</dbReference>
<keyword evidence="5" id="KW-0234">DNA repair</keyword>
<evidence type="ECO:0000256" key="7">
    <source>
        <dbReference type="ARBA" id="ARBA00023306"/>
    </source>
</evidence>
<dbReference type="Gene3D" id="2.60.200.20">
    <property type="match status" value="1"/>
</dbReference>
<evidence type="ECO:0000256" key="5">
    <source>
        <dbReference type="ARBA" id="ARBA00023204"/>
    </source>
</evidence>
<dbReference type="InterPro" id="IPR040227">
    <property type="entry name" value="Nibrin-rel"/>
</dbReference>
<dbReference type="GeneID" id="110798134"/>
<evidence type="ECO:0000313" key="12">
    <source>
        <dbReference type="RefSeq" id="XP_056686593.1"/>
    </source>
</evidence>
<keyword evidence="4" id="KW-0227">DNA damage</keyword>
<dbReference type="GO" id="GO:0030870">
    <property type="term" value="C:Mre11 complex"/>
    <property type="evidence" value="ECO:0000318"/>
    <property type="project" value="GO_Central"/>
</dbReference>
<dbReference type="KEGG" id="soe:110798134"/>
<gene>
    <name evidence="11 12" type="primary">LOC110798134</name>
</gene>
<proteinExistence type="inferred from homology"/>
<organism evidence="10 11">
    <name type="scientific">Spinacia oleracea</name>
    <name type="common">Spinach</name>
    <dbReference type="NCBI Taxonomy" id="3562"/>
    <lineage>
        <taxon>Eukaryota</taxon>
        <taxon>Viridiplantae</taxon>
        <taxon>Streptophyta</taxon>
        <taxon>Embryophyta</taxon>
        <taxon>Tracheophyta</taxon>
        <taxon>Spermatophyta</taxon>
        <taxon>Magnoliopsida</taxon>
        <taxon>eudicotyledons</taxon>
        <taxon>Gunneridae</taxon>
        <taxon>Pentapetalae</taxon>
        <taxon>Caryophyllales</taxon>
        <taxon>Chenopodiaceae</taxon>
        <taxon>Chenopodioideae</taxon>
        <taxon>Anserineae</taxon>
        <taxon>Spinacia</taxon>
    </lineage>
</organism>
<reference evidence="10" key="1">
    <citation type="journal article" date="2021" name="Nat. Commun.">
        <title>Genomic analyses provide insights into spinach domestication and the genetic basis of agronomic traits.</title>
        <authorList>
            <person name="Cai X."/>
            <person name="Sun X."/>
            <person name="Xu C."/>
            <person name="Sun H."/>
            <person name="Wang X."/>
            <person name="Ge C."/>
            <person name="Zhang Z."/>
            <person name="Wang Q."/>
            <person name="Fei Z."/>
            <person name="Jiao C."/>
            <person name="Wang Q."/>
        </authorList>
    </citation>
    <scope>NUCLEOTIDE SEQUENCE [LARGE SCALE GENOMIC DNA]</scope>
    <source>
        <strain evidence="10">cv. Varoflay</strain>
    </source>
</reference>
<accession>A0A9R0K675</accession>
<comment type="subcellular location">
    <subcellularLocation>
        <location evidence="2">Chromosome</location>
    </subcellularLocation>
    <subcellularLocation>
        <location evidence="1">Nucleus</location>
    </subcellularLocation>
</comment>
<dbReference type="AlphaFoldDB" id="A0A9R0K675"/>
<dbReference type="SUPFAM" id="SSF52113">
    <property type="entry name" value="BRCT domain"/>
    <property type="match status" value="1"/>
</dbReference>
<evidence type="ECO:0000256" key="8">
    <source>
        <dbReference type="ARBA" id="ARBA00044757"/>
    </source>
</evidence>
<keyword evidence="7" id="KW-0131">Cell cycle</keyword>
<dbReference type="RefSeq" id="XP_056686593.1">
    <property type="nucleotide sequence ID" value="XM_056830615.1"/>
</dbReference>
<dbReference type="InterPro" id="IPR036420">
    <property type="entry name" value="BRCT_dom_sf"/>
</dbReference>
<protein>
    <submittedName>
        <fullName evidence="11 12">Nibrin homolog isoform X1</fullName>
    </submittedName>
</protein>
<evidence type="ECO:0000256" key="3">
    <source>
        <dbReference type="ARBA" id="ARBA00022454"/>
    </source>
</evidence>
<name>A0A9R0K675_SPIOL</name>
<dbReference type="CDD" id="cd00027">
    <property type="entry name" value="BRCT"/>
    <property type="match status" value="1"/>
</dbReference>
<dbReference type="GO" id="GO:0003684">
    <property type="term" value="F:damaged DNA binding"/>
    <property type="evidence" value="ECO:0000318"/>
    <property type="project" value="GO_Central"/>
</dbReference>
<dbReference type="RefSeq" id="XP_021858975.2">
    <property type="nucleotide sequence ID" value="XM_022003283.2"/>
</dbReference>
<evidence type="ECO:0000256" key="6">
    <source>
        <dbReference type="ARBA" id="ARBA00023242"/>
    </source>
</evidence>
<dbReference type="InterPro" id="IPR000253">
    <property type="entry name" value="FHA_dom"/>
</dbReference>
<feature type="domain" description="FHA" evidence="9">
    <location>
        <begin position="25"/>
        <end position="82"/>
    </location>
</feature>
<evidence type="ECO:0000256" key="1">
    <source>
        <dbReference type="ARBA" id="ARBA00004123"/>
    </source>
</evidence>
<dbReference type="SUPFAM" id="SSF49879">
    <property type="entry name" value="SMAD/FHA domain"/>
    <property type="match status" value="1"/>
</dbReference>
<dbReference type="GO" id="GO:0005694">
    <property type="term" value="C:chromosome"/>
    <property type="evidence" value="ECO:0007669"/>
    <property type="project" value="UniProtKB-SubCell"/>
</dbReference>